<evidence type="ECO:0000313" key="8">
    <source>
        <dbReference type="Proteomes" id="UP000460412"/>
    </source>
</evidence>
<evidence type="ECO:0000256" key="5">
    <source>
        <dbReference type="SAM" id="Phobius"/>
    </source>
</evidence>
<evidence type="ECO:0000256" key="2">
    <source>
        <dbReference type="ARBA" id="ARBA00022692"/>
    </source>
</evidence>
<comment type="caution">
    <text evidence="7">The sequence shown here is derived from an EMBL/GenBank/DDBJ whole genome shotgun (WGS) entry which is preliminary data.</text>
</comment>
<keyword evidence="3 5" id="KW-1133">Transmembrane helix</keyword>
<dbReference type="Pfam" id="PF00664">
    <property type="entry name" value="ABC_membrane"/>
    <property type="match status" value="1"/>
</dbReference>
<gene>
    <name evidence="7" type="ORF">GN277_26020</name>
</gene>
<protein>
    <recommendedName>
        <fullName evidence="6">ABC transmembrane type-1 domain-containing protein</fullName>
    </recommendedName>
</protein>
<evidence type="ECO:0000313" key="7">
    <source>
        <dbReference type="EMBL" id="MXP78670.1"/>
    </source>
</evidence>
<evidence type="ECO:0000256" key="3">
    <source>
        <dbReference type="ARBA" id="ARBA00022989"/>
    </source>
</evidence>
<dbReference type="InterPro" id="IPR036640">
    <property type="entry name" value="ABC1_TM_sf"/>
</dbReference>
<name>A0A7X3SLP6_9FIRM</name>
<evidence type="ECO:0000256" key="1">
    <source>
        <dbReference type="ARBA" id="ARBA00004651"/>
    </source>
</evidence>
<dbReference type="InterPro" id="IPR011527">
    <property type="entry name" value="ABC1_TM_dom"/>
</dbReference>
<comment type="subcellular location">
    <subcellularLocation>
        <location evidence="1">Cell membrane</location>
        <topology evidence="1">Multi-pass membrane protein</topology>
    </subcellularLocation>
</comment>
<evidence type="ECO:0000256" key="4">
    <source>
        <dbReference type="ARBA" id="ARBA00023136"/>
    </source>
</evidence>
<feature type="transmembrane region" description="Helical" evidence="5">
    <location>
        <begin position="65"/>
        <end position="90"/>
    </location>
</feature>
<keyword evidence="4 5" id="KW-0472">Membrane</keyword>
<reference evidence="7 8" key="1">
    <citation type="submission" date="2019-12" db="EMBL/GenBank/DDBJ databases">
        <title>Sporaefaciens musculi gen. nov., sp. nov., a novel bacterium isolated from the caecum of an obese mouse.</title>
        <authorList>
            <person name="Rasmussen T.S."/>
            <person name="Streidl T."/>
            <person name="Hitch T.C.A."/>
            <person name="Wortmann E."/>
            <person name="Deptula P."/>
            <person name="Hansen M."/>
            <person name="Nielsen D.S."/>
            <person name="Clavel T."/>
            <person name="Vogensen F.K."/>
        </authorList>
    </citation>
    <scope>NUCLEOTIDE SEQUENCE [LARGE SCALE GENOMIC DNA]</scope>
    <source>
        <strain evidence="7 8">WCA-9-b2</strain>
    </source>
</reference>
<evidence type="ECO:0000259" key="6">
    <source>
        <dbReference type="Pfam" id="PF00664"/>
    </source>
</evidence>
<dbReference type="SUPFAM" id="SSF90123">
    <property type="entry name" value="ABC transporter transmembrane region"/>
    <property type="match status" value="1"/>
</dbReference>
<dbReference type="GO" id="GO:0005524">
    <property type="term" value="F:ATP binding"/>
    <property type="evidence" value="ECO:0007669"/>
    <property type="project" value="InterPro"/>
</dbReference>
<dbReference type="GO" id="GO:0140359">
    <property type="term" value="F:ABC-type transporter activity"/>
    <property type="evidence" value="ECO:0007669"/>
    <property type="project" value="InterPro"/>
</dbReference>
<proteinExistence type="predicted"/>
<keyword evidence="2 5" id="KW-0812">Transmembrane</keyword>
<dbReference type="AlphaFoldDB" id="A0A7X3SLP6"/>
<dbReference type="Proteomes" id="UP000460412">
    <property type="component" value="Unassembled WGS sequence"/>
</dbReference>
<organism evidence="7 8">
    <name type="scientific">Sporofaciens musculi</name>
    <dbReference type="NCBI Taxonomy" id="2681861"/>
    <lineage>
        <taxon>Bacteria</taxon>
        <taxon>Bacillati</taxon>
        <taxon>Bacillota</taxon>
        <taxon>Clostridia</taxon>
        <taxon>Lachnospirales</taxon>
        <taxon>Lachnospiraceae</taxon>
        <taxon>Sporofaciens</taxon>
    </lineage>
</organism>
<dbReference type="GO" id="GO:0005886">
    <property type="term" value="C:plasma membrane"/>
    <property type="evidence" value="ECO:0007669"/>
    <property type="project" value="UniProtKB-SubCell"/>
</dbReference>
<dbReference type="EMBL" id="WUQX01000001">
    <property type="protein sequence ID" value="MXP78670.1"/>
    <property type="molecule type" value="Genomic_DNA"/>
</dbReference>
<accession>A0A7X3SLP6</accession>
<sequence length="93" mass="10467">MSVFTGKLKELFSGYEVLKSYNRIENTILRFQGENEKEIHTRFKAARLFALNEGLSDTMSVLSTIAVIFVSAYLVLIGHITMGTLLALVIRNI</sequence>
<dbReference type="Gene3D" id="1.20.1560.10">
    <property type="entry name" value="ABC transporter type 1, transmembrane domain"/>
    <property type="match status" value="1"/>
</dbReference>
<keyword evidence="8" id="KW-1185">Reference proteome</keyword>
<feature type="domain" description="ABC transmembrane type-1" evidence="6">
    <location>
        <begin position="8"/>
        <end position="88"/>
    </location>
</feature>